<dbReference type="GeneID" id="6751259"/>
<dbReference type="SUPFAM" id="SSF56672">
    <property type="entry name" value="DNA/RNA polymerases"/>
    <property type="match status" value="1"/>
</dbReference>
<dbReference type="Pfam" id="PF00817">
    <property type="entry name" value="IMS"/>
    <property type="match status" value="1"/>
</dbReference>
<dbReference type="InterPro" id="IPR017961">
    <property type="entry name" value="DNA_pol_Y-fam_little_finger"/>
</dbReference>
<keyword evidence="5" id="KW-1185">Reference proteome</keyword>
<dbReference type="GO" id="GO:0006281">
    <property type="term" value="P:DNA repair"/>
    <property type="evidence" value="ECO:0007669"/>
    <property type="project" value="InterPro"/>
</dbReference>
<dbReference type="FunCoup" id="B3RPL1">
    <property type="interactions" value="1287"/>
</dbReference>
<comment type="similarity">
    <text evidence="1">Belongs to the DNA polymerase type-Y family.</text>
</comment>
<dbReference type="FunFam" id="3.30.70.270:FF:000013">
    <property type="entry name" value="Polymerase (DNA directed) iota"/>
    <property type="match status" value="1"/>
</dbReference>
<dbReference type="Pfam" id="PF21999">
    <property type="entry name" value="IMS_HHH_1"/>
    <property type="match status" value="1"/>
</dbReference>
<evidence type="ECO:0000313" key="4">
    <source>
        <dbReference type="EMBL" id="EDV27653.1"/>
    </source>
</evidence>
<evidence type="ECO:0000256" key="2">
    <source>
        <dbReference type="ARBA" id="ARBA00022634"/>
    </source>
</evidence>
<feature type="non-terminal residue" evidence="4">
    <location>
        <position position="1"/>
    </location>
</feature>
<evidence type="ECO:0000259" key="3">
    <source>
        <dbReference type="PROSITE" id="PS50173"/>
    </source>
</evidence>
<sequence length="386" mass="43669">HNRTIIHLDIDCFYAQVEMAKNSSLRNKPVGIRQKHIIVTSNYPARERGVGKLIPLTKALEKCPDLIVINGEDLTEYREVSFKVTDYLKKFSTKVHRLGFDENYIDVTELVQCRLNQFQGRLFVGYLYQNSNTVKAQACDCNCRLRMIIGSQIAAEMRQGLWNVFSLTSSGGIAHNKMLSKIVSGLHKPNLQTAIYPEDTLDLLHSLELRKIAGIGSATNNKLQSVGITTVKELSTLPLAVLKTHFPTPQACTLFQWCKGIDDSDVVAATKPKSIGVEDSFSRCCTMIASKKRISDLIRHLLSRLVDGCEHPQTVKLTIIKHDRSSYKRESKQCSVPSTFYSTKDTDKKCSIILDLMMNLLRKLVDIHKPFRLRLFGVTFTNFKDK</sequence>
<dbReference type="KEGG" id="tad:TRIADDRAFT_2325"/>
<dbReference type="HOGENOM" id="CLU_012348_9_1_1"/>
<gene>
    <name evidence="4" type="ORF">TRIADDRAFT_2325</name>
</gene>
<keyword evidence="2" id="KW-0237">DNA synthesis</keyword>
<dbReference type="InterPro" id="IPR043128">
    <property type="entry name" value="Rev_trsase/Diguanyl_cyclase"/>
</dbReference>
<dbReference type="AlphaFoldDB" id="B3RPL1"/>
<dbReference type="PANTHER" id="PTHR46404">
    <property type="entry name" value="DNA POLYMERASE IOTA"/>
    <property type="match status" value="1"/>
</dbReference>
<dbReference type="GO" id="GO:0019985">
    <property type="term" value="P:translesion synthesis"/>
    <property type="evidence" value="ECO:0000318"/>
    <property type="project" value="GO_Central"/>
</dbReference>
<feature type="domain" description="UmuC" evidence="3">
    <location>
        <begin position="5"/>
        <end position="216"/>
    </location>
</feature>
<dbReference type="CTD" id="6751259"/>
<dbReference type="InParanoid" id="B3RPL1"/>
<proteinExistence type="inferred from homology"/>
<evidence type="ECO:0000256" key="1">
    <source>
        <dbReference type="ARBA" id="ARBA00010945"/>
    </source>
</evidence>
<dbReference type="PROSITE" id="PS50173">
    <property type="entry name" value="UMUC"/>
    <property type="match status" value="1"/>
</dbReference>
<dbReference type="STRING" id="10228.B3RPL1"/>
<dbReference type="InterPro" id="IPR053848">
    <property type="entry name" value="IMS_HHH_1"/>
</dbReference>
<dbReference type="SUPFAM" id="SSF100879">
    <property type="entry name" value="Lesion bypass DNA polymerase (Y-family), little finger domain"/>
    <property type="match status" value="1"/>
</dbReference>
<feature type="non-terminal residue" evidence="4">
    <location>
        <position position="386"/>
    </location>
</feature>
<name>B3RPL1_TRIAD</name>
<organism evidence="4 5">
    <name type="scientific">Trichoplax adhaerens</name>
    <name type="common">Trichoplax reptans</name>
    <dbReference type="NCBI Taxonomy" id="10228"/>
    <lineage>
        <taxon>Eukaryota</taxon>
        <taxon>Metazoa</taxon>
        <taxon>Placozoa</taxon>
        <taxon>Uniplacotomia</taxon>
        <taxon>Trichoplacea</taxon>
        <taxon>Trichoplacidae</taxon>
        <taxon>Trichoplax</taxon>
    </lineage>
</organism>
<dbReference type="InterPro" id="IPR036775">
    <property type="entry name" value="DNA_pol_Y-fam_lit_finger_sf"/>
</dbReference>
<dbReference type="FunFam" id="3.30.1490.100:FF:000003">
    <property type="entry name" value="Polymerase (DNA directed) iota"/>
    <property type="match status" value="1"/>
</dbReference>
<dbReference type="eggNOG" id="KOG2095">
    <property type="taxonomic scope" value="Eukaryota"/>
</dbReference>
<dbReference type="EMBL" id="DS985242">
    <property type="protein sequence ID" value="EDV27653.1"/>
    <property type="molecule type" value="Genomic_DNA"/>
</dbReference>
<dbReference type="GO" id="GO:0003684">
    <property type="term" value="F:damaged DNA binding"/>
    <property type="evidence" value="ECO:0007669"/>
    <property type="project" value="InterPro"/>
</dbReference>
<dbReference type="Pfam" id="PF11799">
    <property type="entry name" value="IMS_C"/>
    <property type="match status" value="1"/>
</dbReference>
<dbReference type="InterPro" id="IPR043502">
    <property type="entry name" value="DNA/RNA_pol_sf"/>
</dbReference>
<dbReference type="Gene3D" id="3.30.1490.100">
    <property type="entry name" value="DNA polymerase, Y-family, little finger domain"/>
    <property type="match status" value="1"/>
</dbReference>
<accession>B3RPL1</accession>
<dbReference type="OMA" id="CKQVAVH"/>
<dbReference type="Gene3D" id="1.10.150.20">
    <property type="entry name" value="5' to 3' exonuclease, C-terminal subdomain"/>
    <property type="match status" value="1"/>
</dbReference>
<dbReference type="OrthoDB" id="447129at2759"/>
<dbReference type="InterPro" id="IPR001126">
    <property type="entry name" value="UmuC"/>
</dbReference>
<dbReference type="PANTHER" id="PTHR46404:SF1">
    <property type="entry name" value="DNA POLYMERASE IOTA"/>
    <property type="match status" value="1"/>
</dbReference>
<dbReference type="FunFam" id="3.40.1170.60:FF:000021">
    <property type="entry name" value="DNA polymerase IV"/>
    <property type="match status" value="1"/>
</dbReference>
<evidence type="ECO:0000313" key="5">
    <source>
        <dbReference type="Proteomes" id="UP000009022"/>
    </source>
</evidence>
<dbReference type="GO" id="GO:0003887">
    <property type="term" value="F:DNA-directed DNA polymerase activity"/>
    <property type="evidence" value="ECO:0000318"/>
    <property type="project" value="GO_Central"/>
</dbReference>
<protein>
    <recommendedName>
        <fullName evidence="3">UmuC domain-containing protein</fullName>
    </recommendedName>
</protein>
<dbReference type="PhylomeDB" id="B3RPL1"/>
<dbReference type="Gene3D" id="3.30.70.270">
    <property type="match status" value="1"/>
</dbReference>
<dbReference type="RefSeq" id="XP_002109487.1">
    <property type="nucleotide sequence ID" value="XM_002109451.1"/>
</dbReference>
<dbReference type="Proteomes" id="UP000009022">
    <property type="component" value="Unassembled WGS sequence"/>
</dbReference>
<dbReference type="Gene3D" id="3.40.1170.60">
    <property type="match status" value="1"/>
</dbReference>
<reference evidence="4 5" key="1">
    <citation type="journal article" date="2008" name="Nature">
        <title>The Trichoplax genome and the nature of placozoans.</title>
        <authorList>
            <person name="Srivastava M."/>
            <person name="Begovic E."/>
            <person name="Chapman J."/>
            <person name="Putnam N.H."/>
            <person name="Hellsten U."/>
            <person name="Kawashima T."/>
            <person name="Kuo A."/>
            <person name="Mitros T."/>
            <person name="Salamov A."/>
            <person name="Carpenter M.L."/>
            <person name="Signorovitch A.Y."/>
            <person name="Moreno M.A."/>
            <person name="Kamm K."/>
            <person name="Grimwood J."/>
            <person name="Schmutz J."/>
            <person name="Shapiro H."/>
            <person name="Grigoriev I.V."/>
            <person name="Buss L.W."/>
            <person name="Schierwater B."/>
            <person name="Dellaporta S.L."/>
            <person name="Rokhsar D.S."/>
        </authorList>
    </citation>
    <scope>NUCLEOTIDE SEQUENCE [LARGE SCALE GENOMIC DNA]</scope>
    <source>
        <strain evidence="4 5">Grell-BS-1999</strain>
    </source>
</reference>